<evidence type="ECO:0000313" key="12">
    <source>
        <dbReference type="Proteomes" id="UP001500957"/>
    </source>
</evidence>
<keyword evidence="4 9" id="KW-0812">Transmembrane</keyword>
<evidence type="ECO:0000256" key="7">
    <source>
        <dbReference type="ARBA" id="ARBA00023306"/>
    </source>
</evidence>
<organism evidence="11 12">
    <name type="scientific">Sporichthya brevicatena</name>
    <dbReference type="NCBI Taxonomy" id="171442"/>
    <lineage>
        <taxon>Bacteria</taxon>
        <taxon>Bacillati</taxon>
        <taxon>Actinomycetota</taxon>
        <taxon>Actinomycetes</taxon>
        <taxon>Sporichthyales</taxon>
        <taxon>Sporichthyaceae</taxon>
        <taxon>Sporichthya</taxon>
    </lineage>
</organism>
<evidence type="ECO:0000259" key="10">
    <source>
        <dbReference type="PROSITE" id="PS51779"/>
    </source>
</evidence>
<evidence type="ECO:0000256" key="5">
    <source>
        <dbReference type="ARBA" id="ARBA00022989"/>
    </source>
</evidence>
<feature type="compositionally biased region" description="Low complexity" evidence="8">
    <location>
        <begin position="16"/>
        <end position="29"/>
    </location>
</feature>
<dbReference type="Pfam" id="PF08478">
    <property type="entry name" value="POTRA_1"/>
    <property type="match status" value="1"/>
</dbReference>
<dbReference type="Pfam" id="PF03799">
    <property type="entry name" value="FtsQ_DivIB_C"/>
    <property type="match status" value="1"/>
</dbReference>
<keyword evidence="3 11" id="KW-0132">Cell division</keyword>
<dbReference type="InterPro" id="IPR005548">
    <property type="entry name" value="Cell_div_FtsQ/DivIB_C"/>
</dbReference>
<name>A0ABN1GSU3_9ACTN</name>
<evidence type="ECO:0000256" key="9">
    <source>
        <dbReference type="SAM" id="Phobius"/>
    </source>
</evidence>
<proteinExistence type="predicted"/>
<keyword evidence="6 9" id="KW-0472">Membrane</keyword>
<protein>
    <submittedName>
        <fullName evidence="11">Cell division protein FtsQ</fullName>
    </submittedName>
</protein>
<dbReference type="InterPro" id="IPR013685">
    <property type="entry name" value="POTRA_FtsQ_type"/>
</dbReference>
<comment type="subcellular location">
    <subcellularLocation>
        <location evidence="1">Membrane</location>
    </subcellularLocation>
</comment>
<dbReference type="GO" id="GO:0051301">
    <property type="term" value="P:cell division"/>
    <property type="evidence" value="ECO:0007669"/>
    <property type="project" value="UniProtKB-KW"/>
</dbReference>
<evidence type="ECO:0000256" key="1">
    <source>
        <dbReference type="ARBA" id="ARBA00004370"/>
    </source>
</evidence>
<dbReference type="Proteomes" id="UP001500957">
    <property type="component" value="Unassembled WGS sequence"/>
</dbReference>
<dbReference type="PANTHER" id="PTHR37820">
    <property type="entry name" value="CELL DIVISION PROTEIN DIVIB"/>
    <property type="match status" value="1"/>
</dbReference>
<feature type="region of interest" description="Disordered" evidence="8">
    <location>
        <begin position="1"/>
        <end position="29"/>
    </location>
</feature>
<evidence type="ECO:0000256" key="8">
    <source>
        <dbReference type="SAM" id="MobiDB-lite"/>
    </source>
</evidence>
<keyword evidence="7" id="KW-0131">Cell cycle</keyword>
<gene>
    <name evidence="11" type="primary">ftsQ</name>
    <name evidence="11" type="ORF">GCM10009547_21130</name>
</gene>
<evidence type="ECO:0000256" key="2">
    <source>
        <dbReference type="ARBA" id="ARBA00022475"/>
    </source>
</evidence>
<feature type="domain" description="POTRA" evidence="10">
    <location>
        <begin position="77"/>
        <end position="145"/>
    </location>
</feature>
<feature type="compositionally biased region" description="Pro residues" evidence="8">
    <location>
        <begin position="1"/>
        <end position="15"/>
    </location>
</feature>
<evidence type="ECO:0000256" key="4">
    <source>
        <dbReference type="ARBA" id="ARBA00022692"/>
    </source>
</evidence>
<dbReference type="RefSeq" id="WP_344604416.1">
    <property type="nucleotide sequence ID" value="NZ_BAAAHE010000015.1"/>
</dbReference>
<dbReference type="InterPro" id="IPR034746">
    <property type="entry name" value="POTRA"/>
</dbReference>
<dbReference type="InterPro" id="IPR050487">
    <property type="entry name" value="FtsQ_DivIB"/>
</dbReference>
<dbReference type="Gene3D" id="3.10.20.310">
    <property type="entry name" value="membrane protein fhac"/>
    <property type="match status" value="1"/>
</dbReference>
<accession>A0ABN1GSU3</accession>
<reference evidence="11 12" key="1">
    <citation type="journal article" date="2019" name="Int. J. Syst. Evol. Microbiol.">
        <title>The Global Catalogue of Microorganisms (GCM) 10K type strain sequencing project: providing services to taxonomists for standard genome sequencing and annotation.</title>
        <authorList>
            <consortium name="The Broad Institute Genomics Platform"/>
            <consortium name="The Broad Institute Genome Sequencing Center for Infectious Disease"/>
            <person name="Wu L."/>
            <person name="Ma J."/>
        </authorList>
    </citation>
    <scope>NUCLEOTIDE SEQUENCE [LARGE SCALE GENOMIC DNA]</scope>
    <source>
        <strain evidence="11 12">JCM 10671</strain>
    </source>
</reference>
<evidence type="ECO:0000256" key="3">
    <source>
        <dbReference type="ARBA" id="ARBA00022618"/>
    </source>
</evidence>
<comment type="caution">
    <text evidence="11">The sequence shown here is derived from an EMBL/GenBank/DDBJ whole genome shotgun (WGS) entry which is preliminary data.</text>
</comment>
<sequence>MTPAARPPSSRPPVSRPAGGRTIPRPSTPAAAAAEAARFAERARQRRRTRWIRTGIGVLVAAVVLAAGWVVLFSDVLAVRSVQIAGVKRLSVGQVERVAQVPEGEPLARLDTAAIAARVRTLPQVADVDVSRKFPSTVKISVTERTPVAVLDTPEGRRLVDAEGVAFAPAGDAAKRFLLVKSSNSALTPADLKAIQAVVAALPETIREKVESVQADTTADLTVSLDGGREIVWGAPDQTEFKVRVLDVLWREKSTRGAKRYDVSVPEAPTVKR</sequence>
<keyword evidence="12" id="KW-1185">Reference proteome</keyword>
<dbReference type="PANTHER" id="PTHR37820:SF1">
    <property type="entry name" value="CELL DIVISION PROTEIN FTSQ"/>
    <property type="match status" value="1"/>
</dbReference>
<dbReference type="PROSITE" id="PS51779">
    <property type="entry name" value="POTRA"/>
    <property type="match status" value="1"/>
</dbReference>
<keyword evidence="2" id="KW-1003">Cell membrane</keyword>
<dbReference type="EMBL" id="BAAAHE010000015">
    <property type="protein sequence ID" value="GAA0618552.1"/>
    <property type="molecule type" value="Genomic_DNA"/>
</dbReference>
<feature type="transmembrane region" description="Helical" evidence="9">
    <location>
        <begin position="51"/>
        <end position="72"/>
    </location>
</feature>
<keyword evidence="5 9" id="KW-1133">Transmembrane helix</keyword>
<evidence type="ECO:0000256" key="6">
    <source>
        <dbReference type="ARBA" id="ARBA00023136"/>
    </source>
</evidence>
<evidence type="ECO:0000313" key="11">
    <source>
        <dbReference type="EMBL" id="GAA0618552.1"/>
    </source>
</evidence>